<gene>
    <name evidence="2" type="ORF">AVDCRST_MAG14-265</name>
</gene>
<feature type="region of interest" description="Disordered" evidence="1">
    <location>
        <begin position="47"/>
        <end position="103"/>
    </location>
</feature>
<feature type="compositionally biased region" description="Basic and acidic residues" evidence="1">
    <location>
        <begin position="60"/>
        <end position="71"/>
    </location>
</feature>
<feature type="non-terminal residue" evidence="2">
    <location>
        <position position="103"/>
    </location>
</feature>
<proteinExistence type="predicted"/>
<feature type="region of interest" description="Disordered" evidence="1">
    <location>
        <begin position="1"/>
        <end position="35"/>
    </location>
</feature>
<evidence type="ECO:0000313" key="2">
    <source>
        <dbReference type="EMBL" id="CAA9444520.1"/>
    </source>
</evidence>
<protein>
    <submittedName>
        <fullName evidence="2">Uncharacterized protein</fullName>
    </submittedName>
</protein>
<evidence type="ECO:0000256" key="1">
    <source>
        <dbReference type="SAM" id="MobiDB-lite"/>
    </source>
</evidence>
<dbReference type="EMBL" id="CADCVG010000012">
    <property type="protein sequence ID" value="CAA9444520.1"/>
    <property type="molecule type" value="Genomic_DNA"/>
</dbReference>
<sequence length="103" mass="11172">DRSDRRQEGGSRSGLSAPRRRAARPLRIGGGRGIRCRAQRPGFHRVFRADGPARSLRPLLRFERRPGESLRPRGGPGDGGGAAQGSALRRGRTEETHPPVCGL</sequence>
<organism evidence="2">
    <name type="scientific">uncultured Rubrobacteraceae bacterium</name>
    <dbReference type="NCBI Taxonomy" id="349277"/>
    <lineage>
        <taxon>Bacteria</taxon>
        <taxon>Bacillati</taxon>
        <taxon>Actinomycetota</taxon>
        <taxon>Rubrobacteria</taxon>
        <taxon>Rubrobacterales</taxon>
        <taxon>Rubrobacteraceae</taxon>
        <taxon>environmental samples</taxon>
    </lineage>
</organism>
<name>A0A6J4QRN0_9ACTN</name>
<feature type="compositionally biased region" description="Gly residues" evidence="1">
    <location>
        <begin position="74"/>
        <end position="83"/>
    </location>
</feature>
<feature type="non-terminal residue" evidence="2">
    <location>
        <position position="1"/>
    </location>
</feature>
<accession>A0A6J4QRN0</accession>
<reference evidence="2" key="1">
    <citation type="submission" date="2020-02" db="EMBL/GenBank/DDBJ databases">
        <authorList>
            <person name="Meier V. D."/>
        </authorList>
    </citation>
    <scope>NUCLEOTIDE SEQUENCE</scope>
    <source>
        <strain evidence="2">AVDCRST_MAG14</strain>
    </source>
</reference>
<dbReference type="AlphaFoldDB" id="A0A6J4QRN0"/>